<dbReference type="PANTHER" id="PTHR45138:SF9">
    <property type="entry name" value="DIGUANYLATE CYCLASE DGCM-RELATED"/>
    <property type="match status" value="1"/>
</dbReference>
<dbReference type="Pfam" id="PF00990">
    <property type="entry name" value="GGDEF"/>
    <property type="match status" value="1"/>
</dbReference>
<dbReference type="InterPro" id="IPR029787">
    <property type="entry name" value="Nucleotide_cyclase"/>
</dbReference>
<keyword evidence="6" id="KW-1185">Reference proteome</keyword>
<dbReference type="SMART" id="SM00267">
    <property type="entry name" value="GGDEF"/>
    <property type="match status" value="1"/>
</dbReference>
<dbReference type="EMBL" id="JAGJCF010000011">
    <property type="protein sequence ID" value="MBP0616941.1"/>
    <property type="molecule type" value="Genomic_DNA"/>
</dbReference>
<comment type="caution">
    <text evidence="5">The sequence shown here is derived from an EMBL/GenBank/DDBJ whole genome shotgun (WGS) entry which is preliminary data.</text>
</comment>
<evidence type="ECO:0000256" key="2">
    <source>
        <dbReference type="ARBA" id="ARBA00034247"/>
    </source>
</evidence>
<feature type="transmembrane region" description="Helical" evidence="3">
    <location>
        <begin position="59"/>
        <end position="80"/>
    </location>
</feature>
<reference evidence="5 6" key="1">
    <citation type="submission" date="2021-04" db="EMBL/GenBank/DDBJ databases">
        <title>Whole genome sequence of Jiella sp. KSK16Y-1.</title>
        <authorList>
            <person name="Tuo L."/>
        </authorList>
    </citation>
    <scope>NUCLEOTIDE SEQUENCE [LARGE SCALE GENOMIC DNA]</scope>
    <source>
        <strain evidence="5 6">KSK16Y-1</strain>
    </source>
</reference>
<dbReference type="SUPFAM" id="SSF55073">
    <property type="entry name" value="Nucleotide cyclase"/>
    <property type="match status" value="1"/>
</dbReference>
<dbReference type="InterPro" id="IPR043128">
    <property type="entry name" value="Rev_trsase/Diguanyl_cyclase"/>
</dbReference>
<feature type="transmembrane region" description="Helical" evidence="3">
    <location>
        <begin position="35"/>
        <end position="53"/>
    </location>
</feature>
<gene>
    <name evidence="5" type="ORF">J6595_15245</name>
</gene>
<keyword evidence="3" id="KW-1133">Transmembrane helix</keyword>
<feature type="transmembrane region" description="Helical" evidence="3">
    <location>
        <begin position="149"/>
        <end position="168"/>
    </location>
</feature>
<dbReference type="InterPro" id="IPR000160">
    <property type="entry name" value="GGDEF_dom"/>
</dbReference>
<evidence type="ECO:0000313" key="5">
    <source>
        <dbReference type="EMBL" id="MBP0616941.1"/>
    </source>
</evidence>
<dbReference type="RefSeq" id="WP_209595428.1">
    <property type="nucleotide sequence ID" value="NZ_JAGJCF010000011.1"/>
</dbReference>
<sequence length="385" mass="41821">MGDTISLFSAVFGLVLALAFVCTLIYAGMRSQSSLLWLAGALVSGGLEVLVLRPGTEPVLQTTCATILLPLTYFCGSQTIRLALGHKQASGSFVAIIGLLVCASLVMAGLGIENLYQTMPFKIAGAMGLADMLWWTLRVRGKSFIDYGLLVAILGLTVIFLLRIPAYPTVGEGFVSIYGMDRPEIERLLLSLTAFITPAAVVLIVAKLLNGAMLGYREKSERDGLTDLLNRRAFERMAQERHYRSGVLILCDIDHFKRINDSYGHLVGDDVIRAFGKELRKECPQAARIGGEEFALLLPEETVPTAVAMTHAIRARLQSVSHPQIDADHKLTASFGIAPLSPEEPFRDAMEAADRALYRAKNAGRDRIALHPTGILVPSNTPRAA</sequence>
<evidence type="ECO:0000313" key="6">
    <source>
        <dbReference type="Proteomes" id="UP000678276"/>
    </source>
</evidence>
<feature type="domain" description="GGDEF" evidence="4">
    <location>
        <begin position="244"/>
        <end position="373"/>
    </location>
</feature>
<accession>A0ABS4BL72</accession>
<dbReference type="PANTHER" id="PTHR45138">
    <property type="entry name" value="REGULATORY COMPONENTS OF SENSORY TRANSDUCTION SYSTEM"/>
    <property type="match status" value="1"/>
</dbReference>
<dbReference type="PROSITE" id="PS50887">
    <property type="entry name" value="GGDEF"/>
    <property type="match status" value="1"/>
</dbReference>
<evidence type="ECO:0000256" key="1">
    <source>
        <dbReference type="ARBA" id="ARBA00012528"/>
    </source>
</evidence>
<evidence type="ECO:0000259" key="4">
    <source>
        <dbReference type="PROSITE" id="PS50887"/>
    </source>
</evidence>
<dbReference type="Proteomes" id="UP000678276">
    <property type="component" value="Unassembled WGS sequence"/>
</dbReference>
<feature type="transmembrane region" description="Helical" evidence="3">
    <location>
        <begin position="6"/>
        <end position="28"/>
    </location>
</feature>
<dbReference type="CDD" id="cd01949">
    <property type="entry name" value="GGDEF"/>
    <property type="match status" value="1"/>
</dbReference>
<dbReference type="InterPro" id="IPR050469">
    <property type="entry name" value="Diguanylate_Cyclase"/>
</dbReference>
<name>A0ABS4BL72_9HYPH</name>
<comment type="catalytic activity">
    <reaction evidence="2">
        <text>2 GTP = 3',3'-c-di-GMP + 2 diphosphate</text>
        <dbReference type="Rhea" id="RHEA:24898"/>
        <dbReference type="ChEBI" id="CHEBI:33019"/>
        <dbReference type="ChEBI" id="CHEBI:37565"/>
        <dbReference type="ChEBI" id="CHEBI:58805"/>
        <dbReference type="EC" id="2.7.7.65"/>
    </reaction>
</comment>
<protein>
    <recommendedName>
        <fullName evidence="1">diguanylate cyclase</fullName>
        <ecNumber evidence="1">2.7.7.65</ecNumber>
    </recommendedName>
</protein>
<organism evidence="5 6">
    <name type="scientific">Jiella mangrovi</name>
    <dbReference type="NCBI Taxonomy" id="2821407"/>
    <lineage>
        <taxon>Bacteria</taxon>
        <taxon>Pseudomonadati</taxon>
        <taxon>Pseudomonadota</taxon>
        <taxon>Alphaproteobacteria</taxon>
        <taxon>Hyphomicrobiales</taxon>
        <taxon>Aurantimonadaceae</taxon>
        <taxon>Jiella</taxon>
    </lineage>
</organism>
<feature type="transmembrane region" description="Helical" evidence="3">
    <location>
        <begin position="92"/>
        <end position="112"/>
    </location>
</feature>
<proteinExistence type="predicted"/>
<dbReference type="Gene3D" id="3.30.70.270">
    <property type="match status" value="1"/>
</dbReference>
<feature type="transmembrane region" description="Helical" evidence="3">
    <location>
        <begin position="188"/>
        <end position="209"/>
    </location>
</feature>
<dbReference type="NCBIfam" id="TIGR00254">
    <property type="entry name" value="GGDEF"/>
    <property type="match status" value="1"/>
</dbReference>
<keyword evidence="3" id="KW-0472">Membrane</keyword>
<evidence type="ECO:0000256" key="3">
    <source>
        <dbReference type="SAM" id="Phobius"/>
    </source>
</evidence>
<dbReference type="EC" id="2.7.7.65" evidence="1"/>
<keyword evidence="3" id="KW-0812">Transmembrane</keyword>